<organism evidence="3 4">
    <name type="scientific">Rhynchospora breviuscula</name>
    <dbReference type="NCBI Taxonomy" id="2022672"/>
    <lineage>
        <taxon>Eukaryota</taxon>
        <taxon>Viridiplantae</taxon>
        <taxon>Streptophyta</taxon>
        <taxon>Embryophyta</taxon>
        <taxon>Tracheophyta</taxon>
        <taxon>Spermatophyta</taxon>
        <taxon>Magnoliopsida</taxon>
        <taxon>Liliopsida</taxon>
        <taxon>Poales</taxon>
        <taxon>Cyperaceae</taxon>
        <taxon>Cyperoideae</taxon>
        <taxon>Rhynchosporeae</taxon>
        <taxon>Rhynchospora</taxon>
    </lineage>
</organism>
<feature type="domain" description="KIB1-4 beta-propeller" evidence="2">
    <location>
        <begin position="51"/>
        <end position="282"/>
    </location>
</feature>
<dbReference type="Pfam" id="PF03478">
    <property type="entry name" value="Beta-prop_KIB1-4"/>
    <property type="match status" value="1"/>
</dbReference>
<feature type="region of interest" description="Disordered" evidence="1">
    <location>
        <begin position="1"/>
        <end position="21"/>
    </location>
</feature>
<evidence type="ECO:0000259" key="2">
    <source>
        <dbReference type="Pfam" id="PF03478"/>
    </source>
</evidence>
<dbReference type="InterPro" id="IPR005174">
    <property type="entry name" value="KIB1-4_b-propeller"/>
</dbReference>
<dbReference type="AlphaFoldDB" id="A0A9Q0HK87"/>
<dbReference type="OrthoDB" id="690960at2759"/>
<evidence type="ECO:0000256" key="1">
    <source>
        <dbReference type="SAM" id="MobiDB-lite"/>
    </source>
</evidence>
<gene>
    <name evidence="3" type="ORF">LUZ63_013507</name>
</gene>
<comment type="caution">
    <text evidence="3">The sequence shown here is derived from an EMBL/GenBank/DDBJ whole genome shotgun (WGS) entry which is preliminary data.</text>
</comment>
<dbReference type="PANTHER" id="PTHR44259:SF87">
    <property type="entry name" value="F-BOX DOMAIN-CONTAINING PROTEIN"/>
    <property type="match status" value="1"/>
</dbReference>
<dbReference type="PANTHER" id="PTHR44259">
    <property type="entry name" value="OS07G0183000 PROTEIN-RELATED"/>
    <property type="match status" value="1"/>
</dbReference>
<keyword evidence="4" id="KW-1185">Reference proteome</keyword>
<reference evidence="3" key="1">
    <citation type="journal article" date="2022" name="Cell">
        <title>Repeat-based holocentromeres influence genome architecture and karyotype evolution.</title>
        <authorList>
            <person name="Hofstatter P.G."/>
            <person name="Thangavel G."/>
            <person name="Lux T."/>
            <person name="Neumann P."/>
            <person name="Vondrak T."/>
            <person name="Novak P."/>
            <person name="Zhang M."/>
            <person name="Costa L."/>
            <person name="Castellani M."/>
            <person name="Scott A."/>
            <person name="Toegelov H."/>
            <person name="Fuchs J."/>
            <person name="Mata-Sucre Y."/>
            <person name="Dias Y."/>
            <person name="Vanzela A.L.L."/>
            <person name="Huettel B."/>
            <person name="Almeida C.C.S."/>
            <person name="Simkova H."/>
            <person name="Souza G."/>
            <person name="Pedrosa-Harand A."/>
            <person name="Macas J."/>
            <person name="Mayer K.F.X."/>
            <person name="Houben A."/>
            <person name="Marques A."/>
        </authorList>
    </citation>
    <scope>NUCLEOTIDE SEQUENCE</scope>
    <source>
        <strain evidence="3">RhyBre1mFocal</strain>
    </source>
</reference>
<dbReference type="InterPro" id="IPR050942">
    <property type="entry name" value="F-box_BR-signaling"/>
</dbReference>
<evidence type="ECO:0000313" key="3">
    <source>
        <dbReference type="EMBL" id="KAJ1689352.1"/>
    </source>
</evidence>
<dbReference type="EMBL" id="JAMQYH010000004">
    <property type="protein sequence ID" value="KAJ1689352.1"/>
    <property type="molecule type" value="Genomic_DNA"/>
</dbReference>
<accession>A0A9Q0HK87</accession>
<protein>
    <recommendedName>
        <fullName evidence="2">KIB1-4 beta-propeller domain-containing protein</fullName>
    </recommendedName>
</protein>
<dbReference type="Proteomes" id="UP001151287">
    <property type="component" value="Unassembled WGS sequence"/>
</dbReference>
<evidence type="ECO:0000313" key="4">
    <source>
        <dbReference type="Proteomes" id="UP001151287"/>
    </source>
</evidence>
<sequence>MALCLPSKTGTPPMADDSMGLSRKRGRWDPPLLRLVGIQNAQAPPPGDHRLIGMICCSSNHGWLFLMEAESKEVFLLNPLTRAQIHLPPIADRGKPVEDDWADHNFSDRWVDPYLGVYAVRKVFFSADPTNQDCLITVFSPSSRGFFCCCVGDTSWTMVTNSPNLSEECMDATYYNGQFYLLYEDAIEIINSNNPEKRIVQRLELKLRDESKFFIEGKSGVYVIVRVFENLVDENDPAAHGTNEHTVRYRREKNELYKFQVQPLKLEKVTDTGSTIIFCNKGLPYLAFCSDDWDSLDGGSKYEVVTVLSLKLVVEPHYRILIRKLDDVKQWWCLMFASGHKIVNPHLCGLSQALFSCLSR</sequence>
<name>A0A9Q0HK87_9POAL</name>
<proteinExistence type="predicted"/>